<dbReference type="PANTHER" id="PTHR12526">
    <property type="entry name" value="GLYCOSYLTRANSFERASE"/>
    <property type="match status" value="1"/>
</dbReference>
<name>A0ABZ2Q7C2_9BURK</name>
<organism evidence="2 3">
    <name type="scientific">Mycetohabitans rhizoxinica</name>
    <dbReference type="NCBI Taxonomy" id="412963"/>
    <lineage>
        <taxon>Bacteria</taxon>
        <taxon>Pseudomonadati</taxon>
        <taxon>Pseudomonadota</taxon>
        <taxon>Betaproteobacteria</taxon>
        <taxon>Burkholderiales</taxon>
        <taxon>Burkholderiaceae</taxon>
        <taxon>Mycetohabitans</taxon>
    </lineage>
</organism>
<evidence type="ECO:0000259" key="1">
    <source>
        <dbReference type="Pfam" id="PF13579"/>
    </source>
</evidence>
<dbReference type="RefSeq" id="WP_338911165.1">
    <property type="nucleotide sequence ID" value="NZ_CP062176.1"/>
</dbReference>
<protein>
    <submittedName>
        <fullName evidence="2">Glycosyltransferase family 4 protein</fullName>
    </submittedName>
</protein>
<dbReference type="SUPFAM" id="SSF53756">
    <property type="entry name" value="UDP-Glycosyltransferase/glycogen phosphorylase"/>
    <property type="match status" value="1"/>
</dbReference>
<dbReference type="EMBL" id="CP062176">
    <property type="protein sequence ID" value="WXK40529.1"/>
    <property type="molecule type" value="Genomic_DNA"/>
</dbReference>
<dbReference type="InterPro" id="IPR028098">
    <property type="entry name" value="Glyco_trans_4-like_N"/>
</dbReference>
<keyword evidence="3" id="KW-1185">Reference proteome</keyword>
<proteinExistence type="predicted"/>
<dbReference type="Proteomes" id="UP001493153">
    <property type="component" value="Chromosome"/>
</dbReference>
<dbReference type="Gene3D" id="3.40.50.2000">
    <property type="entry name" value="Glycogen Phosphorylase B"/>
    <property type="match status" value="2"/>
</dbReference>
<gene>
    <name evidence="2" type="ORF">IHE29_15200</name>
</gene>
<evidence type="ECO:0000313" key="2">
    <source>
        <dbReference type="EMBL" id="WXK40529.1"/>
    </source>
</evidence>
<dbReference type="Pfam" id="PF13692">
    <property type="entry name" value="Glyco_trans_1_4"/>
    <property type="match status" value="1"/>
</dbReference>
<evidence type="ECO:0000313" key="3">
    <source>
        <dbReference type="Proteomes" id="UP001493153"/>
    </source>
</evidence>
<dbReference type="CDD" id="cd03808">
    <property type="entry name" value="GT4_CapM-like"/>
    <property type="match status" value="1"/>
</dbReference>
<reference evidence="2 3" key="1">
    <citation type="submission" date="2020-09" db="EMBL/GenBank/DDBJ databases">
        <title>Genome sequences of Mycetohabitans spp.</title>
        <authorList>
            <person name="Carter M.E."/>
            <person name="Carpenter S.C.D."/>
            <person name="Bogdanove A.J."/>
        </authorList>
    </citation>
    <scope>NUCLEOTIDE SEQUENCE [LARGE SCALE GENOMIC DNA]</scope>
    <source>
        <strain evidence="2 3">B12</strain>
    </source>
</reference>
<sequence>MRVVLVANTLWSIVIFRPGLLRTLVRMGVDVVVMAPVDDTLPRARELNVRVIPLELSAKGTNPLRDLMLVRTLVTRYRALKPDLVFHYTIKPNIYGSIAAKLAGVPCIAVTTGLGYAFVNTNLVARVAKALYRFAFRFAREVWFLNGDDRQDFVAQRLVDPAKTQVLPGEGIDLAHFAPRAASVSDGHVRFLLIARMLWDKGVGEYVEAARLVRAVYPQAVFQLLGATDVANPSAISAEQMRTWVAEGVIEYLGTTQDVRDIIARADCLVLPSYREGVPRTLLEGAAMAKPLVATKAIGCREVVVDGENGLLCAPRDAADLARKLQHIIEMGPDARATMGARGRRMVEQRYDERIVIERYLAAMRRVGLRITDMPAA</sequence>
<feature type="domain" description="Glycosyltransferase subfamily 4-like N-terminal" evidence="1">
    <location>
        <begin position="20"/>
        <end position="168"/>
    </location>
</feature>
<accession>A0ABZ2Q7C2</accession>
<dbReference type="Pfam" id="PF13579">
    <property type="entry name" value="Glyco_trans_4_4"/>
    <property type="match status" value="1"/>
</dbReference>
<dbReference type="PANTHER" id="PTHR12526:SF638">
    <property type="entry name" value="SPORE COAT PROTEIN SA"/>
    <property type="match status" value="1"/>
</dbReference>